<sequence>MRAKSTVIQTRAAGEDHQVISLKKDSKACRRKPCPDCPWRKDAVGEFPAEAFRHSANTSYDMSQNVFACHDSGVDHAATCAGFILRGADNNLAIRMAYFRDEIPEVTDGGHELFSNYRDMAIANGVSEDDPILGPCR</sequence>
<dbReference type="RefSeq" id="WP_369896631.1">
    <property type="nucleotide sequence ID" value="NZ_JBGFFX010000017.1"/>
</dbReference>
<proteinExistence type="predicted"/>
<evidence type="ECO:0000313" key="1">
    <source>
        <dbReference type="EMBL" id="MEY8773001.1"/>
    </source>
</evidence>
<dbReference type="EMBL" id="JBGFFX010000017">
    <property type="protein sequence ID" value="MEY8773001.1"/>
    <property type="molecule type" value="Genomic_DNA"/>
</dbReference>
<dbReference type="Proteomes" id="UP001565243">
    <property type="component" value="Unassembled WGS sequence"/>
</dbReference>
<protein>
    <submittedName>
        <fullName evidence="1">DUF6283 family protein</fullName>
    </submittedName>
</protein>
<evidence type="ECO:0000313" key="2">
    <source>
        <dbReference type="Proteomes" id="UP001565243"/>
    </source>
</evidence>
<dbReference type="InterPro" id="IPR046250">
    <property type="entry name" value="DUF6283"/>
</dbReference>
<accession>A0ABV4EDK5</accession>
<keyword evidence="2" id="KW-1185">Reference proteome</keyword>
<gene>
    <name evidence="1" type="ORF">AB6T85_21555</name>
</gene>
<reference evidence="1 2" key="1">
    <citation type="submission" date="2024-07" db="EMBL/GenBank/DDBJ databases">
        <authorList>
            <person name="Hebao G."/>
        </authorList>
    </citation>
    <scope>NUCLEOTIDE SEQUENCE [LARGE SCALE GENOMIC DNA]</scope>
    <source>
        <strain evidence="1 2">ACCC 02193</strain>
    </source>
</reference>
<name>A0ABV4EDK5_9GAMM</name>
<comment type="caution">
    <text evidence="1">The sequence shown here is derived from an EMBL/GenBank/DDBJ whole genome shotgun (WGS) entry which is preliminary data.</text>
</comment>
<dbReference type="Pfam" id="PF19800">
    <property type="entry name" value="DUF6283"/>
    <property type="match status" value="1"/>
</dbReference>
<organism evidence="1 2">
    <name type="scientific">Erwinia aeris</name>
    <dbReference type="NCBI Taxonomy" id="3239803"/>
    <lineage>
        <taxon>Bacteria</taxon>
        <taxon>Pseudomonadati</taxon>
        <taxon>Pseudomonadota</taxon>
        <taxon>Gammaproteobacteria</taxon>
        <taxon>Enterobacterales</taxon>
        <taxon>Erwiniaceae</taxon>
        <taxon>Erwinia</taxon>
    </lineage>
</organism>